<protein>
    <recommendedName>
        <fullName evidence="3">Transposase</fullName>
    </recommendedName>
</protein>
<name>A0A330LWK2_9GAMM</name>
<dbReference type="InterPro" id="IPR051698">
    <property type="entry name" value="Transposase_11-like"/>
</dbReference>
<dbReference type="PANTHER" id="PTHR30298:SF0">
    <property type="entry name" value="PROTEIN YBFL-RELATED"/>
    <property type="match status" value="1"/>
</dbReference>
<evidence type="ECO:0000313" key="2">
    <source>
        <dbReference type="Proteomes" id="UP000250163"/>
    </source>
</evidence>
<dbReference type="PANTHER" id="PTHR30298">
    <property type="entry name" value="H REPEAT-ASSOCIATED PREDICTED TRANSPOSASE"/>
    <property type="match status" value="1"/>
</dbReference>
<gene>
    <name evidence="1" type="ORF">MORIYA_3666</name>
</gene>
<proteinExistence type="predicted"/>
<reference evidence="2" key="1">
    <citation type="submission" date="2018-05" db="EMBL/GenBank/DDBJ databases">
        <authorList>
            <person name="Cea G.-C."/>
            <person name="William W."/>
        </authorList>
    </citation>
    <scope>NUCLEOTIDE SEQUENCE [LARGE SCALE GENOMIC DNA]</scope>
    <source>
        <strain evidence="2">DB21MT 5</strain>
    </source>
</reference>
<evidence type="ECO:0008006" key="3">
    <source>
        <dbReference type="Google" id="ProtNLM"/>
    </source>
</evidence>
<evidence type="ECO:0000313" key="1">
    <source>
        <dbReference type="EMBL" id="SQD80118.1"/>
    </source>
</evidence>
<sequence length="72" mass="8160">MQLHWRLDVGMNEDRCRMVRGEGGENLSVVRHTTLNLLNTDKSFKAGLKRKQTKAGRNNEYLSRILTGNGSS</sequence>
<keyword evidence="2" id="KW-1185">Reference proteome</keyword>
<organism evidence="1 2">
    <name type="scientific">Moritella yayanosii</name>
    <dbReference type="NCBI Taxonomy" id="69539"/>
    <lineage>
        <taxon>Bacteria</taxon>
        <taxon>Pseudomonadati</taxon>
        <taxon>Pseudomonadota</taxon>
        <taxon>Gammaproteobacteria</taxon>
        <taxon>Alteromonadales</taxon>
        <taxon>Moritellaceae</taxon>
        <taxon>Moritella</taxon>
    </lineage>
</organism>
<accession>A0A330LWK2</accession>
<dbReference type="Proteomes" id="UP000250163">
    <property type="component" value="Chromosome MORIYA"/>
</dbReference>
<dbReference type="EMBL" id="LS483250">
    <property type="protein sequence ID" value="SQD80118.1"/>
    <property type="molecule type" value="Genomic_DNA"/>
</dbReference>
<dbReference type="AlphaFoldDB" id="A0A330LWK2"/>
<dbReference type="KEGG" id="mya:MORIYA_3666"/>